<accession>A0ACB8XHZ9</accession>
<reference evidence="1 2" key="2">
    <citation type="journal article" date="2022" name="Mol. Ecol. Resour.">
        <title>The genomes of chicory, endive, great burdock and yacon provide insights into Asteraceae paleo-polyploidization history and plant inulin production.</title>
        <authorList>
            <person name="Fan W."/>
            <person name="Wang S."/>
            <person name="Wang H."/>
            <person name="Wang A."/>
            <person name="Jiang F."/>
            <person name="Liu H."/>
            <person name="Zhao H."/>
            <person name="Xu D."/>
            <person name="Zhang Y."/>
        </authorList>
    </citation>
    <scope>NUCLEOTIDE SEQUENCE [LARGE SCALE GENOMIC DNA]</scope>
    <source>
        <strain evidence="2">cv. Niubang</strain>
    </source>
</reference>
<protein>
    <submittedName>
        <fullName evidence="1">Uncharacterized protein</fullName>
    </submittedName>
</protein>
<proteinExistence type="predicted"/>
<evidence type="ECO:0000313" key="2">
    <source>
        <dbReference type="Proteomes" id="UP001055879"/>
    </source>
</evidence>
<sequence>MVRESDSSVTWSTRRAVAADWSSSLVFRFSVDLCRAAWVLVLVCDVEEVVAIAINWPVGVNLDEWTHEEVDGVSLLSSLLGPYTSHTNGSEVVLIFVHLKLDSSSRLNLIQPAKISLMADMLNEGLILIGFSYYRSHFEDGAKIDLFDMKTVYNNWYEDLMKTVKIVPSATRKSLSTDDYEIRYE</sequence>
<organism evidence="1 2">
    <name type="scientific">Arctium lappa</name>
    <name type="common">Greater burdock</name>
    <name type="synonym">Lappa major</name>
    <dbReference type="NCBI Taxonomy" id="4217"/>
    <lineage>
        <taxon>Eukaryota</taxon>
        <taxon>Viridiplantae</taxon>
        <taxon>Streptophyta</taxon>
        <taxon>Embryophyta</taxon>
        <taxon>Tracheophyta</taxon>
        <taxon>Spermatophyta</taxon>
        <taxon>Magnoliopsida</taxon>
        <taxon>eudicotyledons</taxon>
        <taxon>Gunneridae</taxon>
        <taxon>Pentapetalae</taxon>
        <taxon>asterids</taxon>
        <taxon>campanulids</taxon>
        <taxon>Asterales</taxon>
        <taxon>Asteraceae</taxon>
        <taxon>Carduoideae</taxon>
        <taxon>Cardueae</taxon>
        <taxon>Arctiinae</taxon>
        <taxon>Arctium</taxon>
    </lineage>
</organism>
<name>A0ACB8XHZ9_ARCLA</name>
<gene>
    <name evidence="1" type="ORF">L6452_42132</name>
</gene>
<comment type="caution">
    <text evidence="1">The sequence shown here is derived from an EMBL/GenBank/DDBJ whole genome shotgun (WGS) entry which is preliminary data.</text>
</comment>
<reference evidence="2" key="1">
    <citation type="journal article" date="2022" name="Mol. Ecol. Resour.">
        <title>The genomes of chicory, endive, great burdock and yacon provide insights into Asteraceae palaeo-polyploidization history and plant inulin production.</title>
        <authorList>
            <person name="Fan W."/>
            <person name="Wang S."/>
            <person name="Wang H."/>
            <person name="Wang A."/>
            <person name="Jiang F."/>
            <person name="Liu H."/>
            <person name="Zhao H."/>
            <person name="Xu D."/>
            <person name="Zhang Y."/>
        </authorList>
    </citation>
    <scope>NUCLEOTIDE SEQUENCE [LARGE SCALE GENOMIC DNA]</scope>
    <source>
        <strain evidence="2">cv. Niubang</strain>
    </source>
</reference>
<dbReference type="EMBL" id="CM042063">
    <property type="protein sequence ID" value="KAI3667087.1"/>
    <property type="molecule type" value="Genomic_DNA"/>
</dbReference>
<evidence type="ECO:0000313" key="1">
    <source>
        <dbReference type="EMBL" id="KAI3667087.1"/>
    </source>
</evidence>
<dbReference type="Proteomes" id="UP001055879">
    <property type="component" value="Linkage Group LG17"/>
</dbReference>
<keyword evidence="2" id="KW-1185">Reference proteome</keyword>